<keyword evidence="3" id="KW-1185">Reference proteome</keyword>
<sequence>MGSQFWENYQDDFEDWSIDMFKDCEKEVINCLRDTLARRGTKEEIQTQIEYGGGFLGNYRPSLAQISAVPTQADKDIKVEPFQNYETQNMGPQQTTRNTISQSDHGQPILEKWVQNPATEIPASKIEGEAYKNDDNPDPPYGF</sequence>
<evidence type="ECO:0000313" key="3">
    <source>
        <dbReference type="Proteomes" id="UP000283383"/>
    </source>
</evidence>
<dbReference type="EMBL" id="MCBQ01013196">
    <property type="protein sequence ID" value="RKF64515.1"/>
    <property type="molecule type" value="Genomic_DNA"/>
</dbReference>
<reference evidence="2 3" key="1">
    <citation type="journal article" date="2018" name="BMC Genomics">
        <title>Comparative genome analyses reveal sequence features reflecting distinct modes of host-adaptation between dicot and monocot powdery mildew.</title>
        <authorList>
            <person name="Wu Y."/>
            <person name="Ma X."/>
            <person name="Pan Z."/>
            <person name="Kale S.D."/>
            <person name="Song Y."/>
            <person name="King H."/>
            <person name="Zhang Q."/>
            <person name="Presley C."/>
            <person name="Deng X."/>
            <person name="Wei C.I."/>
            <person name="Xiao S."/>
        </authorList>
    </citation>
    <scope>NUCLEOTIDE SEQUENCE [LARGE SCALE GENOMIC DNA]</scope>
    <source>
        <strain evidence="2">UMSG3</strain>
    </source>
</reference>
<comment type="caution">
    <text evidence="2">The sequence shown here is derived from an EMBL/GenBank/DDBJ whole genome shotgun (WGS) entry which is preliminary data.</text>
</comment>
<feature type="compositionally biased region" description="Basic and acidic residues" evidence="1">
    <location>
        <begin position="126"/>
        <end position="135"/>
    </location>
</feature>
<dbReference type="AlphaFoldDB" id="A0A420I4D9"/>
<dbReference type="Proteomes" id="UP000283383">
    <property type="component" value="Unassembled WGS sequence"/>
</dbReference>
<proteinExistence type="predicted"/>
<evidence type="ECO:0000256" key="1">
    <source>
        <dbReference type="SAM" id="MobiDB-lite"/>
    </source>
</evidence>
<evidence type="ECO:0000313" key="2">
    <source>
        <dbReference type="EMBL" id="RKF64515.1"/>
    </source>
</evidence>
<feature type="compositionally biased region" description="Polar residues" evidence="1">
    <location>
        <begin position="85"/>
        <end position="105"/>
    </location>
</feature>
<protein>
    <submittedName>
        <fullName evidence="2">Uncharacterized protein</fullName>
    </submittedName>
</protein>
<name>A0A420I4D9_9PEZI</name>
<gene>
    <name evidence="2" type="ORF">GcM3_131022</name>
</gene>
<feature type="region of interest" description="Disordered" evidence="1">
    <location>
        <begin position="85"/>
        <end position="143"/>
    </location>
</feature>
<organism evidence="2 3">
    <name type="scientific">Golovinomyces cichoracearum</name>
    <dbReference type="NCBI Taxonomy" id="62708"/>
    <lineage>
        <taxon>Eukaryota</taxon>
        <taxon>Fungi</taxon>
        <taxon>Dikarya</taxon>
        <taxon>Ascomycota</taxon>
        <taxon>Pezizomycotina</taxon>
        <taxon>Leotiomycetes</taxon>
        <taxon>Erysiphales</taxon>
        <taxon>Erysiphaceae</taxon>
        <taxon>Golovinomyces</taxon>
    </lineage>
</organism>
<accession>A0A420I4D9</accession>
<feature type="non-terminal residue" evidence="2">
    <location>
        <position position="143"/>
    </location>
</feature>